<keyword evidence="3" id="KW-1185">Reference proteome</keyword>
<accession>A2DGV1</accession>
<gene>
    <name evidence="2" type="ORF">TVAG_192370</name>
</gene>
<feature type="transmembrane region" description="Helical" evidence="1">
    <location>
        <begin position="313"/>
        <end position="334"/>
    </location>
</feature>
<dbReference type="EMBL" id="DS113199">
    <property type="protein sequence ID" value="EAY20261.1"/>
    <property type="molecule type" value="Genomic_DNA"/>
</dbReference>
<sequence length="341" mass="38385">MSQQEYEQYTPTTKIESYETEYKTIVQQYRKFVQNPEINQSEWEKFLKSAQLPRPDLAVHGPLLGSEHDYPYYWLENDGIITIYISIPEDEPVEVTSKLIKSKAISGNFWDEVDIINFDRNRIMTTIKIQTHTHFPTIIRGGDSIDSLSSYFLGMLAISLNNIEYGIKWLTKAALDGCTTAPHFLGRFLITQKRTNEAIYWLANAVLLNIDQICMISLATLLIDEGLPFPHYELAENVLCDAASHGDNDAIGNLAKLYLVGGGPIKVDEVKGMKLMESLASSMGMDTNTIKVVRNTSEKIEQIQKSENQESPWVDIAISVGIVGAVIGAAYFGFKKFIKRA</sequence>
<dbReference type="VEuPathDB" id="TrichDB:TVAGG3_0318810"/>
<protein>
    <submittedName>
        <fullName evidence="2">Uncharacterized protein</fullName>
    </submittedName>
</protein>
<name>A2DGV1_TRIV3</name>
<dbReference type="InterPro" id="IPR011990">
    <property type="entry name" value="TPR-like_helical_dom_sf"/>
</dbReference>
<dbReference type="Gene3D" id="1.25.40.10">
    <property type="entry name" value="Tetratricopeptide repeat domain"/>
    <property type="match status" value="1"/>
</dbReference>
<dbReference type="VEuPathDB" id="TrichDB:TVAG_192370"/>
<reference evidence="2" key="1">
    <citation type="submission" date="2006-10" db="EMBL/GenBank/DDBJ databases">
        <authorList>
            <person name="Amadeo P."/>
            <person name="Zhao Q."/>
            <person name="Wortman J."/>
            <person name="Fraser-Liggett C."/>
            <person name="Carlton J."/>
        </authorList>
    </citation>
    <scope>NUCLEOTIDE SEQUENCE</scope>
    <source>
        <strain evidence="2">G3</strain>
    </source>
</reference>
<dbReference type="RefSeq" id="XP_001581247.1">
    <property type="nucleotide sequence ID" value="XM_001581197.1"/>
</dbReference>
<dbReference type="KEGG" id="tva:5465795"/>
<dbReference type="InParanoid" id="A2DGV1"/>
<dbReference type="AlphaFoldDB" id="A2DGV1"/>
<evidence type="ECO:0000313" key="3">
    <source>
        <dbReference type="Proteomes" id="UP000001542"/>
    </source>
</evidence>
<dbReference type="SUPFAM" id="SSF81901">
    <property type="entry name" value="HCP-like"/>
    <property type="match status" value="1"/>
</dbReference>
<reference evidence="2" key="2">
    <citation type="journal article" date="2007" name="Science">
        <title>Draft genome sequence of the sexually transmitted pathogen Trichomonas vaginalis.</title>
        <authorList>
            <person name="Carlton J.M."/>
            <person name="Hirt R.P."/>
            <person name="Silva J.C."/>
            <person name="Delcher A.L."/>
            <person name="Schatz M."/>
            <person name="Zhao Q."/>
            <person name="Wortman J.R."/>
            <person name="Bidwell S.L."/>
            <person name="Alsmark U.C.M."/>
            <person name="Besteiro S."/>
            <person name="Sicheritz-Ponten T."/>
            <person name="Noel C.J."/>
            <person name="Dacks J.B."/>
            <person name="Foster P.G."/>
            <person name="Simillion C."/>
            <person name="Van de Peer Y."/>
            <person name="Miranda-Saavedra D."/>
            <person name="Barton G.J."/>
            <person name="Westrop G.D."/>
            <person name="Mueller S."/>
            <person name="Dessi D."/>
            <person name="Fiori P.L."/>
            <person name="Ren Q."/>
            <person name="Paulsen I."/>
            <person name="Zhang H."/>
            <person name="Bastida-Corcuera F.D."/>
            <person name="Simoes-Barbosa A."/>
            <person name="Brown M.T."/>
            <person name="Hayes R.D."/>
            <person name="Mukherjee M."/>
            <person name="Okumura C.Y."/>
            <person name="Schneider R."/>
            <person name="Smith A.J."/>
            <person name="Vanacova S."/>
            <person name="Villalvazo M."/>
            <person name="Haas B.J."/>
            <person name="Pertea M."/>
            <person name="Feldblyum T.V."/>
            <person name="Utterback T.R."/>
            <person name="Shu C.L."/>
            <person name="Osoegawa K."/>
            <person name="de Jong P.J."/>
            <person name="Hrdy I."/>
            <person name="Horvathova L."/>
            <person name="Zubacova Z."/>
            <person name="Dolezal P."/>
            <person name="Malik S.B."/>
            <person name="Logsdon J.M. Jr."/>
            <person name="Henze K."/>
            <person name="Gupta A."/>
            <person name="Wang C.C."/>
            <person name="Dunne R.L."/>
            <person name="Upcroft J.A."/>
            <person name="Upcroft P."/>
            <person name="White O."/>
            <person name="Salzberg S.L."/>
            <person name="Tang P."/>
            <person name="Chiu C.-H."/>
            <person name="Lee Y.-S."/>
            <person name="Embley T.M."/>
            <person name="Coombs G.H."/>
            <person name="Mottram J.C."/>
            <person name="Tachezy J."/>
            <person name="Fraser-Liggett C.M."/>
            <person name="Johnson P.J."/>
        </authorList>
    </citation>
    <scope>NUCLEOTIDE SEQUENCE [LARGE SCALE GENOMIC DNA]</scope>
    <source>
        <strain evidence="2">G3</strain>
    </source>
</reference>
<keyword evidence="1" id="KW-1133">Transmembrane helix</keyword>
<keyword evidence="1" id="KW-0812">Transmembrane</keyword>
<proteinExistence type="predicted"/>
<keyword evidence="1" id="KW-0472">Membrane</keyword>
<evidence type="ECO:0000256" key="1">
    <source>
        <dbReference type="SAM" id="Phobius"/>
    </source>
</evidence>
<organism evidence="2 3">
    <name type="scientific">Trichomonas vaginalis (strain ATCC PRA-98 / G3)</name>
    <dbReference type="NCBI Taxonomy" id="412133"/>
    <lineage>
        <taxon>Eukaryota</taxon>
        <taxon>Metamonada</taxon>
        <taxon>Parabasalia</taxon>
        <taxon>Trichomonadida</taxon>
        <taxon>Trichomonadidae</taxon>
        <taxon>Trichomonas</taxon>
    </lineage>
</organism>
<dbReference type="Proteomes" id="UP000001542">
    <property type="component" value="Unassembled WGS sequence"/>
</dbReference>
<evidence type="ECO:0000313" key="2">
    <source>
        <dbReference type="EMBL" id="EAY20261.1"/>
    </source>
</evidence>
<dbReference type="SMR" id="A2DGV1"/>